<sequence length="105" mass="12665">MDRLTILNDWLNSVENEWNKLRIELLELEKQNRINEIKLEILKSEQLSQMFAEEINELRKAIENINKEINRIKQKQEKLECLAKVLDKKIKDAETKNIVDQKYNK</sequence>
<feature type="coiled-coil region" evidence="1">
    <location>
        <begin position="11"/>
        <end position="96"/>
    </location>
</feature>
<keyword evidence="1" id="KW-0175">Coiled coil</keyword>
<evidence type="ECO:0000256" key="1">
    <source>
        <dbReference type="SAM" id="Coils"/>
    </source>
</evidence>
<dbReference type="Proteomes" id="UP000198577">
    <property type="component" value="Unassembled WGS sequence"/>
</dbReference>
<evidence type="ECO:0000313" key="3">
    <source>
        <dbReference type="Proteomes" id="UP000198577"/>
    </source>
</evidence>
<gene>
    <name evidence="2" type="ORF">SAMN05444406_11928</name>
</gene>
<dbReference type="AlphaFoldDB" id="A0A1I5WUA7"/>
<evidence type="ECO:0000313" key="2">
    <source>
        <dbReference type="EMBL" id="SFQ23076.1"/>
    </source>
</evidence>
<dbReference type="RefSeq" id="WP_092282464.1">
    <property type="nucleotide sequence ID" value="NZ_FOXR01000019.1"/>
</dbReference>
<dbReference type="EMBL" id="FOXR01000019">
    <property type="protein sequence ID" value="SFQ23076.1"/>
    <property type="molecule type" value="Genomic_DNA"/>
</dbReference>
<organism evidence="2 3">
    <name type="scientific">Caldicoprobacter faecalis</name>
    <dbReference type="NCBI Taxonomy" id="937334"/>
    <lineage>
        <taxon>Bacteria</taxon>
        <taxon>Bacillati</taxon>
        <taxon>Bacillota</taxon>
        <taxon>Clostridia</taxon>
        <taxon>Caldicoprobacterales</taxon>
        <taxon>Caldicoprobacteraceae</taxon>
        <taxon>Caldicoprobacter</taxon>
    </lineage>
</organism>
<proteinExistence type="predicted"/>
<accession>A0A1I5WUA7</accession>
<name>A0A1I5WUA7_9FIRM</name>
<dbReference type="STRING" id="937334.SAMN05444406_11928"/>
<keyword evidence="3" id="KW-1185">Reference proteome</keyword>
<reference evidence="2 3" key="1">
    <citation type="submission" date="2016-10" db="EMBL/GenBank/DDBJ databases">
        <authorList>
            <person name="de Groot N.N."/>
        </authorList>
    </citation>
    <scope>NUCLEOTIDE SEQUENCE [LARGE SCALE GENOMIC DNA]</scope>
    <source>
        <strain evidence="2 3">DSM 20678</strain>
    </source>
</reference>
<protein>
    <submittedName>
        <fullName evidence="2">Uncharacterized protein</fullName>
    </submittedName>
</protein>